<feature type="transmembrane region" description="Helical" evidence="5">
    <location>
        <begin position="419"/>
        <end position="438"/>
    </location>
</feature>
<dbReference type="InterPro" id="IPR031726">
    <property type="entry name" value="PglL_A"/>
</dbReference>
<dbReference type="Proteomes" id="UP001501788">
    <property type="component" value="Unassembled WGS sequence"/>
</dbReference>
<evidence type="ECO:0000256" key="4">
    <source>
        <dbReference type="ARBA" id="ARBA00023136"/>
    </source>
</evidence>
<dbReference type="InterPro" id="IPR051533">
    <property type="entry name" value="WaaL-like"/>
</dbReference>
<feature type="transmembrane region" description="Helical" evidence="5">
    <location>
        <begin position="369"/>
        <end position="385"/>
    </location>
</feature>
<feature type="domain" description="O-antigen ligase-related" evidence="6">
    <location>
        <begin position="200"/>
        <end position="350"/>
    </location>
</feature>
<dbReference type="EMBL" id="BAABEX010000003">
    <property type="protein sequence ID" value="GAA4418492.1"/>
    <property type="molecule type" value="Genomic_DNA"/>
</dbReference>
<dbReference type="Pfam" id="PF04932">
    <property type="entry name" value="Wzy_C"/>
    <property type="match status" value="1"/>
</dbReference>
<feature type="transmembrane region" description="Helical" evidence="5">
    <location>
        <begin position="192"/>
        <end position="210"/>
    </location>
</feature>
<feature type="transmembrane region" description="Helical" evidence="5">
    <location>
        <begin position="216"/>
        <end position="232"/>
    </location>
</feature>
<reference evidence="10" key="1">
    <citation type="journal article" date="2019" name="Int. J. Syst. Evol. Microbiol.">
        <title>The Global Catalogue of Microorganisms (GCM) 10K type strain sequencing project: providing services to taxonomists for standard genome sequencing and annotation.</title>
        <authorList>
            <consortium name="The Broad Institute Genomics Platform"/>
            <consortium name="The Broad Institute Genome Sequencing Center for Infectious Disease"/>
            <person name="Wu L."/>
            <person name="Ma J."/>
        </authorList>
    </citation>
    <scope>NUCLEOTIDE SEQUENCE [LARGE SCALE GENOMIC DNA]</scope>
    <source>
        <strain evidence="10">JCM 31890</strain>
    </source>
</reference>
<keyword evidence="4 5" id="KW-0472">Membrane</keyword>
<evidence type="ECO:0000313" key="10">
    <source>
        <dbReference type="Proteomes" id="UP001501788"/>
    </source>
</evidence>
<comment type="subcellular location">
    <subcellularLocation>
        <location evidence="1">Membrane</location>
        <topology evidence="1">Multi-pass membrane protein</topology>
    </subcellularLocation>
</comment>
<evidence type="ECO:0000256" key="5">
    <source>
        <dbReference type="SAM" id="Phobius"/>
    </source>
</evidence>
<feature type="transmembrane region" description="Helical" evidence="5">
    <location>
        <begin position="239"/>
        <end position="256"/>
    </location>
</feature>
<evidence type="ECO:0000256" key="3">
    <source>
        <dbReference type="ARBA" id="ARBA00022989"/>
    </source>
</evidence>
<evidence type="ECO:0000259" key="7">
    <source>
        <dbReference type="Pfam" id="PF11846"/>
    </source>
</evidence>
<evidence type="ECO:0000259" key="8">
    <source>
        <dbReference type="Pfam" id="PF15864"/>
    </source>
</evidence>
<evidence type="ECO:0000256" key="1">
    <source>
        <dbReference type="ARBA" id="ARBA00004141"/>
    </source>
</evidence>
<comment type="caution">
    <text evidence="9">The sequence shown here is derived from an EMBL/GenBank/DDBJ whole genome shotgun (WGS) entry which is preliminary data.</text>
</comment>
<evidence type="ECO:0008006" key="11">
    <source>
        <dbReference type="Google" id="ProtNLM"/>
    </source>
</evidence>
<sequence>MILPAQGRIPAAGTGRWPYDAERLMSSPSSVFPADLPRAASLPTGPAPLAWLLAMLATGMVALPFWWAWLEAPISNFWPLMVSWACGAVLVAMAWAVRSRVQGLRMRAAQVLAAGLLLAAVVTAGIGLLQYFVGDPGLAPWVYPSQPGQAIGNLRQRNQQATLISLGLWALLWWGARMRLGQGPVRSLAERWLALPFAWTVLWLALAAAATTSRTGALQWAMLVLLVGVWWGRRRPQVLGMAAVALVLMLLAAWALPHALREFSGVESPGLFGRMLGDEEACVSRAVLWANMLELIAQRPWTGWGWGGLSYAHYVADFDGMRFCVLLDNAHNLPLHLAVELGVPLAVLWCGVALWWVLQARPWAESDPVRQLAWGVLALVGLHSMLEFPLWYGPFQIVTLAALALLWRRPAAWPAWASWQRVPLLLSVFVAVWVYVAWDYHRISQLYRPVHLRAPDYQEQTFEKVSNSVLFPNQVDFAMLSVSRLAPETAGASLVLARGLLHFSPEPRVIEILIQSAEWTGQLEEAALHRRKYQRAYPEDYARWQSRLDGSASAARAGPAP</sequence>
<evidence type="ECO:0000259" key="6">
    <source>
        <dbReference type="Pfam" id="PF04932"/>
    </source>
</evidence>
<dbReference type="PANTHER" id="PTHR37422:SF13">
    <property type="entry name" value="LIPOPOLYSACCHARIDE BIOSYNTHESIS PROTEIN PA4999-RELATED"/>
    <property type="match status" value="1"/>
</dbReference>
<dbReference type="Pfam" id="PF15864">
    <property type="entry name" value="PglL_A"/>
    <property type="match status" value="1"/>
</dbReference>
<dbReference type="PANTHER" id="PTHR37422">
    <property type="entry name" value="TEICHURONIC ACID BIOSYNTHESIS PROTEIN TUAE"/>
    <property type="match status" value="1"/>
</dbReference>
<accession>A0ABP8KZ27</accession>
<gene>
    <name evidence="9" type="ORF">GCM10023090_03540</name>
</gene>
<feature type="transmembrane region" description="Helical" evidence="5">
    <location>
        <begin position="335"/>
        <end position="357"/>
    </location>
</feature>
<feature type="transmembrane region" description="Helical" evidence="5">
    <location>
        <begin position="161"/>
        <end position="180"/>
    </location>
</feature>
<keyword evidence="3 5" id="KW-1133">Transmembrane helix</keyword>
<feature type="transmembrane region" description="Helical" evidence="5">
    <location>
        <begin position="109"/>
        <end position="133"/>
    </location>
</feature>
<protein>
    <recommendedName>
        <fullName evidence="11">Polymerase</fullName>
    </recommendedName>
</protein>
<organism evidence="9 10">
    <name type="scientific">Acidovorax lacteus</name>
    <dbReference type="NCBI Taxonomy" id="1924988"/>
    <lineage>
        <taxon>Bacteria</taxon>
        <taxon>Pseudomonadati</taxon>
        <taxon>Pseudomonadota</taxon>
        <taxon>Betaproteobacteria</taxon>
        <taxon>Burkholderiales</taxon>
        <taxon>Comamonadaceae</taxon>
        <taxon>Acidovorax</taxon>
    </lineage>
</organism>
<feature type="domain" description="Protein glycosylation ligase" evidence="8">
    <location>
        <begin position="150"/>
        <end position="174"/>
    </location>
</feature>
<dbReference type="Pfam" id="PF11846">
    <property type="entry name" value="Wzy_C_2"/>
    <property type="match status" value="1"/>
</dbReference>
<feature type="domain" description="Virulence factor membrane-bound polymerase C-terminal" evidence="7">
    <location>
        <begin position="372"/>
        <end position="545"/>
    </location>
</feature>
<keyword evidence="2 5" id="KW-0812">Transmembrane</keyword>
<feature type="transmembrane region" description="Helical" evidence="5">
    <location>
        <begin position="76"/>
        <end position="97"/>
    </location>
</feature>
<proteinExistence type="predicted"/>
<dbReference type="InterPro" id="IPR007016">
    <property type="entry name" value="O-antigen_ligase-rel_domated"/>
</dbReference>
<evidence type="ECO:0000256" key="2">
    <source>
        <dbReference type="ARBA" id="ARBA00022692"/>
    </source>
</evidence>
<dbReference type="InterPro" id="IPR021797">
    <property type="entry name" value="Wzy_C_2"/>
</dbReference>
<feature type="transmembrane region" description="Helical" evidence="5">
    <location>
        <begin position="49"/>
        <end position="70"/>
    </location>
</feature>
<evidence type="ECO:0000313" key="9">
    <source>
        <dbReference type="EMBL" id="GAA4418492.1"/>
    </source>
</evidence>
<keyword evidence="10" id="KW-1185">Reference proteome</keyword>
<name>A0ABP8KZ27_9BURK</name>